<evidence type="ECO:0000313" key="1">
    <source>
        <dbReference type="EMBL" id="OJJ39805.1"/>
    </source>
</evidence>
<evidence type="ECO:0008006" key="3">
    <source>
        <dbReference type="Google" id="ProtNLM"/>
    </source>
</evidence>
<dbReference type="InterPro" id="IPR036291">
    <property type="entry name" value="NAD(P)-bd_dom_sf"/>
</dbReference>
<name>A0A1L9RY29_ASPWE</name>
<dbReference type="PANTHER" id="PTHR43313:SF1">
    <property type="entry name" value="3BETA-HYDROXYSTEROID DEHYDROGENASE DHS-16"/>
    <property type="match status" value="1"/>
</dbReference>
<dbReference type="VEuPathDB" id="FungiDB:ASPWEDRAFT_169629"/>
<dbReference type="Gene3D" id="3.40.50.720">
    <property type="entry name" value="NAD(P)-binding Rossmann-like Domain"/>
    <property type="match status" value="1"/>
</dbReference>
<protein>
    <recommendedName>
        <fullName evidence="3">DUF1776-domain-containing protein</fullName>
    </recommendedName>
</protein>
<dbReference type="OrthoDB" id="5308060at2759"/>
<dbReference type="RefSeq" id="XP_040693481.1">
    <property type="nucleotide sequence ID" value="XM_040830493.1"/>
</dbReference>
<gene>
    <name evidence="1" type="ORF">ASPWEDRAFT_169629</name>
</gene>
<dbReference type="SUPFAM" id="SSF51735">
    <property type="entry name" value="NAD(P)-binding Rossmann-fold domains"/>
    <property type="match status" value="1"/>
</dbReference>
<dbReference type="InterPro" id="IPR013952">
    <property type="entry name" value="DUF1776_fun"/>
</dbReference>
<dbReference type="Proteomes" id="UP000184383">
    <property type="component" value="Unassembled WGS sequence"/>
</dbReference>
<dbReference type="Pfam" id="PF08643">
    <property type="entry name" value="DUF1776"/>
    <property type="match status" value="1"/>
</dbReference>
<sequence length="457" mass="49901">MTSDDQFFFDYLSSIPHDVRKYSLEVANLIDRQVDNAAGLVRDTFSNQSWLPSSVRPLPRTPQNVRPQSFTDRVQDWVFKNRAWSAAILAFVGTSCVLYFGSKKLNGKRRKARRAGNGARKEIVVVAGSPHEPMTRAIASDLERRGYIVYVTVSSTEEEHIVQSENRMDIKALWLDLTTVSSSSDIHPSLEGIRNLITQPQWPIPGVAPHTCQLSGLILVPSPNYASGPVATIPPSAWADSMNTRVVSPILTTQLFLPLLTLRNNNSTIILAYPSISSSLSAPYAGPEVTTAHALTGFANSLRRELKLLQHGNVDVVELRLGNIDFGSQNRGGQSHITGTEVLAWSTQQRALYGEQYLSSIEQRPVASAGPSTVRGSPARNLHYAVQDALEPVTKNMFGQKTTKKSVLYVGRGARTYNIIGQWVPGGLVGMMMGLKAPAASPSTSGSSSENGWEKVS</sequence>
<dbReference type="GeneID" id="63746341"/>
<accession>A0A1L9RY29</accession>
<dbReference type="PANTHER" id="PTHR43313">
    <property type="entry name" value="SHORT-CHAIN DEHYDROGENASE/REDUCTASE FAMILY 9C"/>
    <property type="match status" value="1"/>
</dbReference>
<dbReference type="STRING" id="1073089.A0A1L9RY29"/>
<reference evidence="2" key="1">
    <citation type="journal article" date="2017" name="Genome Biol.">
        <title>Comparative genomics reveals high biological diversity and specific adaptations in the industrially and medically important fungal genus Aspergillus.</title>
        <authorList>
            <person name="de Vries R.P."/>
            <person name="Riley R."/>
            <person name="Wiebenga A."/>
            <person name="Aguilar-Osorio G."/>
            <person name="Amillis S."/>
            <person name="Uchima C.A."/>
            <person name="Anderluh G."/>
            <person name="Asadollahi M."/>
            <person name="Askin M."/>
            <person name="Barry K."/>
            <person name="Battaglia E."/>
            <person name="Bayram O."/>
            <person name="Benocci T."/>
            <person name="Braus-Stromeyer S.A."/>
            <person name="Caldana C."/>
            <person name="Canovas D."/>
            <person name="Cerqueira G.C."/>
            <person name="Chen F."/>
            <person name="Chen W."/>
            <person name="Choi C."/>
            <person name="Clum A."/>
            <person name="Dos Santos R.A."/>
            <person name="Damasio A.R."/>
            <person name="Diallinas G."/>
            <person name="Emri T."/>
            <person name="Fekete E."/>
            <person name="Flipphi M."/>
            <person name="Freyberg S."/>
            <person name="Gallo A."/>
            <person name="Gournas C."/>
            <person name="Habgood R."/>
            <person name="Hainaut M."/>
            <person name="Harispe M.L."/>
            <person name="Henrissat B."/>
            <person name="Hilden K.S."/>
            <person name="Hope R."/>
            <person name="Hossain A."/>
            <person name="Karabika E."/>
            <person name="Karaffa L."/>
            <person name="Karanyi Z."/>
            <person name="Krasevec N."/>
            <person name="Kuo A."/>
            <person name="Kusch H."/>
            <person name="LaButti K."/>
            <person name="Lagendijk E.L."/>
            <person name="Lapidus A."/>
            <person name="Levasseur A."/>
            <person name="Lindquist E."/>
            <person name="Lipzen A."/>
            <person name="Logrieco A.F."/>
            <person name="MacCabe A."/>
            <person name="Maekelae M.R."/>
            <person name="Malavazi I."/>
            <person name="Melin P."/>
            <person name="Meyer V."/>
            <person name="Mielnichuk N."/>
            <person name="Miskei M."/>
            <person name="Molnar A.P."/>
            <person name="Mule G."/>
            <person name="Ngan C.Y."/>
            <person name="Orejas M."/>
            <person name="Orosz E."/>
            <person name="Ouedraogo J.P."/>
            <person name="Overkamp K.M."/>
            <person name="Park H.-S."/>
            <person name="Perrone G."/>
            <person name="Piumi F."/>
            <person name="Punt P.J."/>
            <person name="Ram A.F."/>
            <person name="Ramon A."/>
            <person name="Rauscher S."/>
            <person name="Record E."/>
            <person name="Riano-Pachon D.M."/>
            <person name="Robert V."/>
            <person name="Roehrig J."/>
            <person name="Ruller R."/>
            <person name="Salamov A."/>
            <person name="Salih N.S."/>
            <person name="Samson R.A."/>
            <person name="Sandor E."/>
            <person name="Sanguinetti M."/>
            <person name="Schuetze T."/>
            <person name="Sepcic K."/>
            <person name="Shelest E."/>
            <person name="Sherlock G."/>
            <person name="Sophianopoulou V."/>
            <person name="Squina F.M."/>
            <person name="Sun H."/>
            <person name="Susca A."/>
            <person name="Todd R.B."/>
            <person name="Tsang A."/>
            <person name="Unkles S.E."/>
            <person name="van de Wiele N."/>
            <person name="van Rossen-Uffink D."/>
            <person name="Oliveira J.V."/>
            <person name="Vesth T.C."/>
            <person name="Visser J."/>
            <person name="Yu J.-H."/>
            <person name="Zhou M."/>
            <person name="Andersen M.R."/>
            <person name="Archer D.B."/>
            <person name="Baker S.E."/>
            <person name="Benoit I."/>
            <person name="Brakhage A.A."/>
            <person name="Braus G.H."/>
            <person name="Fischer R."/>
            <person name="Frisvad J.C."/>
            <person name="Goldman G.H."/>
            <person name="Houbraken J."/>
            <person name="Oakley B."/>
            <person name="Pocsi I."/>
            <person name="Scazzocchio C."/>
            <person name="Seiboth B."/>
            <person name="vanKuyk P.A."/>
            <person name="Wortman J."/>
            <person name="Dyer P.S."/>
            <person name="Grigoriev I.V."/>
        </authorList>
    </citation>
    <scope>NUCLEOTIDE SEQUENCE [LARGE SCALE GENOMIC DNA]</scope>
    <source>
        <strain evidence="2">DTO 134E9</strain>
    </source>
</reference>
<organism evidence="1 2">
    <name type="scientific">Aspergillus wentii DTO 134E9</name>
    <dbReference type="NCBI Taxonomy" id="1073089"/>
    <lineage>
        <taxon>Eukaryota</taxon>
        <taxon>Fungi</taxon>
        <taxon>Dikarya</taxon>
        <taxon>Ascomycota</taxon>
        <taxon>Pezizomycotina</taxon>
        <taxon>Eurotiomycetes</taxon>
        <taxon>Eurotiomycetidae</taxon>
        <taxon>Eurotiales</taxon>
        <taxon>Aspergillaceae</taxon>
        <taxon>Aspergillus</taxon>
        <taxon>Aspergillus subgen. Cremei</taxon>
    </lineage>
</organism>
<evidence type="ECO:0000313" key="2">
    <source>
        <dbReference type="Proteomes" id="UP000184383"/>
    </source>
</evidence>
<dbReference type="EMBL" id="KV878210">
    <property type="protein sequence ID" value="OJJ39805.1"/>
    <property type="molecule type" value="Genomic_DNA"/>
</dbReference>
<proteinExistence type="predicted"/>
<dbReference type="AlphaFoldDB" id="A0A1L9RY29"/>
<keyword evidence="2" id="KW-1185">Reference proteome</keyword>